<protein>
    <submittedName>
        <fullName evidence="1">Uncharacterized protein</fullName>
    </submittedName>
</protein>
<organism evidence="1 2">
    <name type="scientific">Persicirhabdus sediminis</name>
    <dbReference type="NCBI Taxonomy" id="454144"/>
    <lineage>
        <taxon>Bacteria</taxon>
        <taxon>Pseudomonadati</taxon>
        <taxon>Verrucomicrobiota</taxon>
        <taxon>Verrucomicrobiia</taxon>
        <taxon>Verrucomicrobiales</taxon>
        <taxon>Verrucomicrobiaceae</taxon>
        <taxon>Persicirhabdus</taxon>
    </lineage>
</organism>
<proteinExistence type="predicted"/>
<dbReference type="Proteomes" id="UP000624703">
    <property type="component" value="Unassembled WGS sequence"/>
</dbReference>
<evidence type="ECO:0000313" key="2">
    <source>
        <dbReference type="Proteomes" id="UP000624703"/>
    </source>
</evidence>
<sequence length="361" mass="41191">MNNSPKSPHIRYPDATLVMTFEPARKHHWARLLKHLAEDQTLVNLSKTTFSQIHELQHYCSKSKGEIVPPQRVPLTLAGKRLELIITCGRLLSFEFEGYDFTSEPASSQLENFFTELVILLSLSASLRIKDSQNEKALMKIEARDHARKVARLALIEQVEIPRSPAVSIASMSYNAAPSEQVFVDSITRCELDDWNGAAPGDDDSLADYFSEYHGEYTAWFGIVREVWFDKEKQETHIRVEHKYFDGIVDTHLQITSIYGAGDFEVIVAGEIAEQNLPLLSLARFYGEVGETKDRSICVYADYIRYWDWGKFAFMDYGLDGSNPEWVKLRKISGYEVYTTKPNTAFYESLLGCRHAYSEAS</sequence>
<name>A0A8J7SJE6_9BACT</name>
<dbReference type="RefSeq" id="WP_200311304.1">
    <property type="nucleotide sequence ID" value="NZ_JAENIM010000039.1"/>
</dbReference>
<dbReference type="AlphaFoldDB" id="A0A8J7SJE6"/>
<accession>A0A8J7SJE6</accession>
<reference evidence="1" key="1">
    <citation type="submission" date="2021-01" db="EMBL/GenBank/DDBJ databases">
        <title>Modified the classification status of verrucomicrobia.</title>
        <authorList>
            <person name="Feng X."/>
        </authorList>
    </citation>
    <scope>NUCLEOTIDE SEQUENCE</scope>
    <source>
        <strain evidence="1">_KCTC 22039</strain>
    </source>
</reference>
<gene>
    <name evidence="1" type="ORF">JIN82_09045</name>
</gene>
<comment type="caution">
    <text evidence="1">The sequence shown here is derived from an EMBL/GenBank/DDBJ whole genome shotgun (WGS) entry which is preliminary data.</text>
</comment>
<evidence type="ECO:0000313" key="1">
    <source>
        <dbReference type="EMBL" id="MBK1791294.1"/>
    </source>
</evidence>
<keyword evidence="2" id="KW-1185">Reference proteome</keyword>
<dbReference type="EMBL" id="JAENIM010000039">
    <property type="protein sequence ID" value="MBK1791294.1"/>
    <property type="molecule type" value="Genomic_DNA"/>
</dbReference>